<evidence type="ECO:0000256" key="1">
    <source>
        <dbReference type="SAM" id="SignalP"/>
    </source>
</evidence>
<name>A0A8G2CA51_9BACT</name>
<dbReference type="EMBL" id="JBFSOO010000006">
    <property type="protein sequence ID" value="MEZ6853843.1"/>
    <property type="molecule type" value="Genomic_DNA"/>
</dbReference>
<accession>A0A8G2CA51</accession>
<sequence length="341" mass="38091">MFKRLLLLTIVFCLCSGQALADPMLPGKGVVVKPARATWNTSFFHAALIEKGLKELGYTVKKAKDLPNALFYKSVAMGDVDYWPSAWLPNHNSYMGGDFFEHAAAYGYVVKAGALQGYLVSKKAADELHITSLDDFKRPEVIAAFDKDGDGKADLTACPPGWRCERDIDRHLKIYGLKKYIKPIKAAYEASMAANLGAYQAGEPIFFYTWTPNWTVFKLQPGKDVVWINVPENIPSDDEKAFVDSMTVENLCGAVTNPLKMGFAATDIRVIANKKFADANPAARRFFEVFTIPLEDINKQNNLLNSGEKSAKDIQRHADEWIANHKETWEGWLNEARKAAE</sequence>
<evidence type="ECO:0000313" key="6">
    <source>
        <dbReference type="Proteomes" id="UP001568358"/>
    </source>
</evidence>
<dbReference type="RefSeq" id="WP_020000048.1">
    <property type="nucleotide sequence ID" value="NZ_CP192217.1"/>
</dbReference>
<feature type="signal peptide" evidence="1">
    <location>
        <begin position="1"/>
        <end position="21"/>
    </location>
</feature>
<gene>
    <name evidence="3" type="primary">proX</name>
    <name evidence="3" type="ORF">AB2Z07_09910</name>
    <name evidence="4" type="ORF">SAMN05660830_01974</name>
</gene>
<dbReference type="Gene3D" id="3.40.190.10">
    <property type="entry name" value="Periplasmic binding protein-like II"/>
    <property type="match status" value="1"/>
</dbReference>
<dbReference type="NCBIfam" id="NF008334">
    <property type="entry name" value="PRK11119.1"/>
    <property type="match status" value="1"/>
</dbReference>
<dbReference type="Proteomes" id="UP001568358">
    <property type="component" value="Unassembled WGS sequence"/>
</dbReference>
<reference evidence="3 6" key="2">
    <citation type="submission" date="2024-07" db="EMBL/GenBank/DDBJ databases">
        <title>Active virus-host system and metabolic interactions in a Lokiarchaeon culture.</title>
        <authorList>
            <person name="Ponce Toledo R.I."/>
            <person name="Rodrigues Oliveira T."/>
            <person name="Schleper C."/>
        </authorList>
    </citation>
    <scope>NUCLEOTIDE SEQUENCE [LARGE SCALE GENOMIC DNA]</scope>
    <source>
        <strain evidence="3 6">B35</strain>
    </source>
</reference>
<dbReference type="Pfam" id="PF04069">
    <property type="entry name" value="OpuAC"/>
    <property type="match status" value="1"/>
</dbReference>
<evidence type="ECO:0000313" key="3">
    <source>
        <dbReference type="EMBL" id="MEZ6853843.1"/>
    </source>
</evidence>
<keyword evidence="1" id="KW-0732">Signal</keyword>
<dbReference type="Gene3D" id="3.40.190.100">
    <property type="entry name" value="Glycine betaine-binding periplasmic protein, domain 2"/>
    <property type="match status" value="1"/>
</dbReference>
<proteinExistence type="predicted"/>
<feature type="chain" id="PRO_5034302431" evidence="1">
    <location>
        <begin position="22"/>
        <end position="341"/>
    </location>
</feature>
<evidence type="ECO:0000313" key="5">
    <source>
        <dbReference type="Proteomes" id="UP000184001"/>
    </source>
</evidence>
<dbReference type="EMBL" id="FQZR01000004">
    <property type="protein sequence ID" value="SHJ26217.1"/>
    <property type="molecule type" value="Genomic_DNA"/>
</dbReference>
<dbReference type="Proteomes" id="UP000184001">
    <property type="component" value="Unassembled WGS sequence"/>
</dbReference>
<reference evidence="4 5" key="1">
    <citation type="submission" date="2016-11" db="EMBL/GenBank/DDBJ databases">
        <authorList>
            <person name="Varghese N."/>
            <person name="Submissions S."/>
        </authorList>
    </citation>
    <scope>NUCLEOTIDE SEQUENCE [LARGE SCALE GENOMIC DNA]</scope>
    <source>
        <strain evidence="4 5">DSM 17919</strain>
    </source>
</reference>
<evidence type="ECO:0000313" key="4">
    <source>
        <dbReference type="EMBL" id="SHJ26217.1"/>
    </source>
</evidence>
<dbReference type="SUPFAM" id="SSF53850">
    <property type="entry name" value="Periplasmic binding protein-like II"/>
    <property type="match status" value="1"/>
</dbReference>
<keyword evidence="6" id="KW-1185">Reference proteome</keyword>
<feature type="domain" description="ABC-type glycine betaine transport system substrate-binding" evidence="2">
    <location>
        <begin position="32"/>
        <end position="324"/>
    </location>
</feature>
<comment type="caution">
    <text evidence="4">The sequence shown here is derived from an EMBL/GenBank/DDBJ whole genome shotgun (WGS) entry which is preliminary data.</text>
</comment>
<protein>
    <submittedName>
        <fullName evidence="3">Glycine betaine/L-proline ABC transporter substrate-binding protein ProX</fullName>
    </submittedName>
    <submittedName>
        <fullName evidence="4">Glycine betaine/proline transport system substrate-binding protein</fullName>
    </submittedName>
</protein>
<dbReference type="GO" id="GO:0043190">
    <property type="term" value="C:ATP-binding cassette (ABC) transporter complex"/>
    <property type="evidence" value="ECO:0007669"/>
    <property type="project" value="InterPro"/>
</dbReference>
<evidence type="ECO:0000259" key="2">
    <source>
        <dbReference type="Pfam" id="PF04069"/>
    </source>
</evidence>
<dbReference type="GO" id="GO:0022857">
    <property type="term" value="F:transmembrane transporter activity"/>
    <property type="evidence" value="ECO:0007669"/>
    <property type="project" value="InterPro"/>
</dbReference>
<organism evidence="4 5">
    <name type="scientific">Halodesulfovibrio aestuarii</name>
    <dbReference type="NCBI Taxonomy" id="126333"/>
    <lineage>
        <taxon>Bacteria</taxon>
        <taxon>Pseudomonadati</taxon>
        <taxon>Thermodesulfobacteriota</taxon>
        <taxon>Desulfovibrionia</taxon>
        <taxon>Desulfovibrionales</taxon>
        <taxon>Desulfovibrionaceae</taxon>
        <taxon>Halodesulfovibrio</taxon>
    </lineage>
</organism>
<dbReference type="AlphaFoldDB" id="A0A8G2CA51"/>
<dbReference type="InterPro" id="IPR007210">
    <property type="entry name" value="ABC_Gly_betaine_transp_sub-bd"/>
</dbReference>
<dbReference type="CDD" id="cd13638">
    <property type="entry name" value="PBP2_EcProx_like"/>
    <property type="match status" value="1"/>
</dbReference>